<dbReference type="AlphaFoldDB" id="A0A926KS49"/>
<name>A0A926KS49_9BACL</name>
<accession>A0A926KS49</accession>
<protein>
    <submittedName>
        <fullName evidence="5">Transcriptional regulator</fullName>
    </submittedName>
</protein>
<dbReference type="PANTHER" id="PTHR38600">
    <property type="entry name" value="TRANSCRIPTIONAL REGULATORY PROTEIN"/>
    <property type="match status" value="1"/>
</dbReference>
<dbReference type="PANTHER" id="PTHR38600:SF2">
    <property type="entry name" value="SLL0088 PROTEIN"/>
    <property type="match status" value="1"/>
</dbReference>
<dbReference type="InterPro" id="IPR011991">
    <property type="entry name" value="ArsR-like_HTH"/>
</dbReference>
<comment type="caution">
    <text evidence="5">The sequence shown here is derived from an EMBL/GenBank/DDBJ whole genome shotgun (WGS) entry which is preliminary data.</text>
</comment>
<gene>
    <name evidence="5" type="ORF">ICC18_13800</name>
</gene>
<dbReference type="InterPro" id="IPR013196">
    <property type="entry name" value="HTH_11"/>
</dbReference>
<dbReference type="InterPro" id="IPR036390">
    <property type="entry name" value="WH_DNA-bd_sf"/>
</dbReference>
<keyword evidence="3" id="KW-0804">Transcription</keyword>
<dbReference type="InterPro" id="IPR001034">
    <property type="entry name" value="DeoR_HTH"/>
</dbReference>
<dbReference type="InterPro" id="IPR036388">
    <property type="entry name" value="WH-like_DNA-bd_sf"/>
</dbReference>
<feature type="domain" description="HTH deoR-type" evidence="4">
    <location>
        <begin position="6"/>
        <end position="65"/>
    </location>
</feature>
<evidence type="ECO:0000256" key="2">
    <source>
        <dbReference type="ARBA" id="ARBA00023125"/>
    </source>
</evidence>
<evidence type="ECO:0000313" key="5">
    <source>
        <dbReference type="EMBL" id="MBD0381194.1"/>
    </source>
</evidence>
<reference evidence="5" key="1">
    <citation type="submission" date="2020-09" db="EMBL/GenBank/DDBJ databases">
        <title>Draft Genome Sequence of Paenibacillus sp. WST5.</title>
        <authorList>
            <person name="Bao Z."/>
        </authorList>
    </citation>
    <scope>NUCLEOTIDE SEQUENCE</scope>
    <source>
        <strain evidence="5">WST5</strain>
    </source>
</reference>
<dbReference type="Proteomes" id="UP000650466">
    <property type="component" value="Unassembled WGS sequence"/>
</dbReference>
<evidence type="ECO:0000259" key="4">
    <source>
        <dbReference type="PROSITE" id="PS51000"/>
    </source>
</evidence>
<organism evidence="5 6">
    <name type="scientific">Paenibacillus sedimenti</name>
    <dbReference type="NCBI Taxonomy" id="2770274"/>
    <lineage>
        <taxon>Bacteria</taxon>
        <taxon>Bacillati</taxon>
        <taxon>Bacillota</taxon>
        <taxon>Bacilli</taxon>
        <taxon>Bacillales</taxon>
        <taxon>Paenibacillaceae</taxon>
        <taxon>Paenibacillus</taxon>
    </lineage>
</organism>
<evidence type="ECO:0000313" key="6">
    <source>
        <dbReference type="Proteomes" id="UP000650466"/>
    </source>
</evidence>
<dbReference type="CDD" id="cd00090">
    <property type="entry name" value="HTH_ARSR"/>
    <property type="match status" value="1"/>
</dbReference>
<dbReference type="Gene3D" id="1.10.10.10">
    <property type="entry name" value="Winged helix-like DNA-binding domain superfamily/Winged helix DNA-binding domain"/>
    <property type="match status" value="1"/>
</dbReference>
<dbReference type="GO" id="GO:0003677">
    <property type="term" value="F:DNA binding"/>
    <property type="evidence" value="ECO:0007669"/>
    <property type="project" value="UniProtKB-KW"/>
</dbReference>
<evidence type="ECO:0000256" key="3">
    <source>
        <dbReference type="ARBA" id="ARBA00023163"/>
    </source>
</evidence>
<dbReference type="PROSITE" id="PS51000">
    <property type="entry name" value="HTH_DEOR_2"/>
    <property type="match status" value="1"/>
</dbReference>
<proteinExistence type="predicted"/>
<keyword evidence="1" id="KW-0805">Transcription regulation</keyword>
<sequence>MNQELETSTRKVILSMLKTQGPLSVHDMSKQLGITEMAVRRHINTLEKDNLLEAKLVRQAMGRPTSVYSLTQLADELFPKKYMQLTMDLLGEMLEDEGHAKIDRLFERRQEKLERRYQSRMKSGSLEERVAELAHIQNENGYMVEWSQLGSGEFILSEHNCPITQVANMFQQACKCELALFQKLLDAQVERTECLAKGGSKCVYRISQNK</sequence>
<dbReference type="Pfam" id="PF08279">
    <property type="entry name" value="HTH_11"/>
    <property type="match status" value="1"/>
</dbReference>
<dbReference type="EMBL" id="JACVVD010000004">
    <property type="protein sequence ID" value="MBD0381194.1"/>
    <property type="molecule type" value="Genomic_DNA"/>
</dbReference>
<dbReference type="SUPFAM" id="SSF46785">
    <property type="entry name" value="Winged helix' DNA-binding domain"/>
    <property type="match status" value="1"/>
</dbReference>
<evidence type="ECO:0000256" key="1">
    <source>
        <dbReference type="ARBA" id="ARBA00023015"/>
    </source>
</evidence>
<keyword evidence="6" id="KW-1185">Reference proteome</keyword>
<dbReference type="GO" id="GO:0003700">
    <property type="term" value="F:DNA-binding transcription factor activity"/>
    <property type="evidence" value="ECO:0007669"/>
    <property type="project" value="InterPro"/>
</dbReference>
<keyword evidence="2" id="KW-0238">DNA-binding</keyword>
<dbReference type="RefSeq" id="WP_188174992.1">
    <property type="nucleotide sequence ID" value="NZ_JACVVD010000004.1"/>
</dbReference>